<gene>
    <name evidence="2" type="ORF">BT96DRAFT_815629</name>
</gene>
<feature type="domain" description="Carboxylesterase type B" evidence="1">
    <location>
        <begin position="73"/>
        <end position="208"/>
    </location>
</feature>
<dbReference type="InterPro" id="IPR050309">
    <property type="entry name" value="Type-B_Carboxylest/Lipase"/>
</dbReference>
<dbReference type="EMBL" id="ML769429">
    <property type="protein sequence ID" value="KAE9403013.1"/>
    <property type="molecule type" value="Genomic_DNA"/>
</dbReference>
<dbReference type="Pfam" id="PF00135">
    <property type="entry name" value="COesterase"/>
    <property type="match status" value="1"/>
</dbReference>
<protein>
    <recommendedName>
        <fullName evidence="1">Carboxylesterase type B domain-containing protein</fullName>
    </recommendedName>
</protein>
<keyword evidence="3" id="KW-1185">Reference proteome</keyword>
<evidence type="ECO:0000259" key="1">
    <source>
        <dbReference type="Pfam" id="PF00135"/>
    </source>
</evidence>
<proteinExistence type="predicted"/>
<evidence type="ECO:0000313" key="2">
    <source>
        <dbReference type="EMBL" id="KAE9403013.1"/>
    </source>
</evidence>
<sequence>MSSHISTTSFGDNIQRVQDGNVARVPLLTGNMQNDGTLLTLGDTNLSAFLESGGVNITADAVRSFYPDQNDSDVIADAFRDVAFLCPASLWTAAFVESGISSVFRYEYGHGSHSSLFLSLTLFSVGAIFPDLQLFPNAGAWHSSELQEVFGTYNASTATPNEVALSNTFQTAIANFIKNPDESPAPNWPKYIPGNSMQTLARLAYDENVEMDNFVQAVTSDSQVGDHDVVVYKSCLHEH</sequence>
<dbReference type="OrthoDB" id="408631at2759"/>
<reference evidence="2" key="1">
    <citation type="journal article" date="2019" name="Environ. Microbiol.">
        <title>Fungal ecological strategies reflected in gene transcription - a case study of two litter decomposers.</title>
        <authorList>
            <person name="Barbi F."/>
            <person name="Kohler A."/>
            <person name="Barry K."/>
            <person name="Baskaran P."/>
            <person name="Daum C."/>
            <person name="Fauchery L."/>
            <person name="Ihrmark K."/>
            <person name="Kuo A."/>
            <person name="LaButti K."/>
            <person name="Lipzen A."/>
            <person name="Morin E."/>
            <person name="Grigoriev I.V."/>
            <person name="Henrissat B."/>
            <person name="Lindahl B."/>
            <person name="Martin F."/>
        </authorList>
    </citation>
    <scope>NUCLEOTIDE SEQUENCE</scope>
    <source>
        <strain evidence="2">JB14</strain>
    </source>
</reference>
<dbReference type="SUPFAM" id="SSF53474">
    <property type="entry name" value="alpha/beta-Hydrolases"/>
    <property type="match status" value="1"/>
</dbReference>
<dbReference type="Gene3D" id="3.40.50.1820">
    <property type="entry name" value="alpha/beta hydrolase"/>
    <property type="match status" value="1"/>
</dbReference>
<dbReference type="InterPro" id="IPR029058">
    <property type="entry name" value="AB_hydrolase_fold"/>
</dbReference>
<dbReference type="PANTHER" id="PTHR11559">
    <property type="entry name" value="CARBOXYLESTERASE"/>
    <property type="match status" value="1"/>
</dbReference>
<organism evidence="2 3">
    <name type="scientific">Gymnopus androsaceus JB14</name>
    <dbReference type="NCBI Taxonomy" id="1447944"/>
    <lineage>
        <taxon>Eukaryota</taxon>
        <taxon>Fungi</taxon>
        <taxon>Dikarya</taxon>
        <taxon>Basidiomycota</taxon>
        <taxon>Agaricomycotina</taxon>
        <taxon>Agaricomycetes</taxon>
        <taxon>Agaricomycetidae</taxon>
        <taxon>Agaricales</taxon>
        <taxon>Marasmiineae</taxon>
        <taxon>Omphalotaceae</taxon>
        <taxon>Gymnopus</taxon>
    </lineage>
</organism>
<name>A0A6A4HZ05_9AGAR</name>
<evidence type="ECO:0000313" key="3">
    <source>
        <dbReference type="Proteomes" id="UP000799118"/>
    </source>
</evidence>
<accession>A0A6A4HZ05</accession>
<dbReference type="InterPro" id="IPR002018">
    <property type="entry name" value="CarbesteraseB"/>
</dbReference>
<dbReference type="Proteomes" id="UP000799118">
    <property type="component" value="Unassembled WGS sequence"/>
</dbReference>
<dbReference type="AlphaFoldDB" id="A0A6A4HZ05"/>